<gene>
    <name evidence="1" type="ORF">SS50377_12520</name>
    <name evidence="2" type="ORF">SS50377_27026</name>
</gene>
<dbReference type="EMBL" id="AUWU02000007">
    <property type="protein sequence ID" value="KAH0570739.1"/>
    <property type="molecule type" value="Genomic_DNA"/>
</dbReference>
<evidence type="ECO:0000313" key="1">
    <source>
        <dbReference type="EMBL" id="EST47536.1"/>
    </source>
</evidence>
<dbReference type="VEuPathDB" id="GiardiaDB:SS50377_27026"/>
<dbReference type="EMBL" id="KI546040">
    <property type="protein sequence ID" value="EST47536.1"/>
    <property type="molecule type" value="Genomic_DNA"/>
</dbReference>
<reference evidence="1 2" key="1">
    <citation type="journal article" date="2014" name="PLoS Genet.">
        <title>The Genome of Spironucleus salmonicida Highlights a Fish Pathogen Adapted to Fluctuating Environments.</title>
        <authorList>
            <person name="Xu F."/>
            <person name="Jerlstrom-Hultqvist J."/>
            <person name="Einarsson E."/>
            <person name="Astvaldsson A."/>
            <person name="Svard S.G."/>
            <person name="Andersson J.O."/>
        </authorList>
    </citation>
    <scope>NUCLEOTIDE SEQUENCE</scope>
    <source>
        <strain evidence="2">ATCC 50377</strain>
    </source>
</reference>
<sequence length="82" mass="9534">MFARSNFRQQQNLLGKRTKIGFITMQSILDDQLHNLFSLPKQRLFTPQKIKQQSSFLRPSTGSYVSKLRNSLLSETLPDTDF</sequence>
<keyword evidence="3" id="KW-1185">Reference proteome</keyword>
<organism evidence="1">
    <name type="scientific">Spironucleus salmonicida</name>
    <dbReference type="NCBI Taxonomy" id="348837"/>
    <lineage>
        <taxon>Eukaryota</taxon>
        <taxon>Metamonada</taxon>
        <taxon>Diplomonadida</taxon>
        <taxon>Hexamitidae</taxon>
        <taxon>Hexamitinae</taxon>
        <taxon>Spironucleus</taxon>
    </lineage>
</organism>
<dbReference type="Proteomes" id="UP000018208">
    <property type="component" value="Unassembled WGS sequence"/>
</dbReference>
<name>V6LV07_9EUKA</name>
<evidence type="ECO:0000313" key="3">
    <source>
        <dbReference type="Proteomes" id="UP000018208"/>
    </source>
</evidence>
<reference evidence="2" key="2">
    <citation type="submission" date="2020-12" db="EMBL/GenBank/DDBJ databases">
        <title>New Spironucleus salmonicida genome in near-complete chromosomes.</title>
        <authorList>
            <person name="Xu F."/>
            <person name="Kurt Z."/>
            <person name="Jimenez-Gonzalez A."/>
            <person name="Astvaldsson A."/>
            <person name="Andersson J.O."/>
            <person name="Svard S.G."/>
        </authorList>
    </citation>
    <scope>NUCLEOTIDE SEQUENCE</scope>
    <source>
        <strain evidence="2">ATCC 50377</strain>
    </source>
</reference>
<evidence type="ECO:0000313" key="2">
    <source>
        <dbReference type="EMBL" id="KAH0570739.1"/>
    </source>
</evidence>
<accession>V6LV07</accession>
<dbReference type="AlphaFoldDB" id="V6LV07"/>
<proteinExistence type="predicted"/>
<protein>
    <submittedName>
        <fullName evidence="1">Uncharacterized protein</fullName>
    </submittedName>
</protein>